<accession>A0A7C9LN77</accession>
<dbReference type="Proteomes" id="UP000483286">
    <property type="component" value="Unassembled WGS sequence"/>
</dbReference>
<dbReference type="EMBL" id="WQLB01000009">
    <property type="protein sequence ID" value="MVN86936.1"/>
    <property type="molecule type" value="Genomic_DNA"/>
</dbReference>
<organism evidence="1 2">
    <name type="scientific">Deinococcus arboris</name>
    <dbReference type="NCBI Taxonomy" id="2682977"/>
    <lineage>
        <taxon>Bacteria</taxon>
        <taxon>Thermotogati</taxon>
        <taxon>Deinococcota</taxon>
        <taxon>Deinococci</taxon>
        <taxon>Deinococcales</taxon>
        <taxon>Deinococcaceae</taxon>
        <taxon>Deinococcus</taxon>
    </lineage>
</organism>
<keyword evidence="2" id="KW-1185">Reference proteome</keyword>
<reference evidence="1 2" key="1">
    <citation type="submission" date="2019-12" db="EMBL/GenBank/DDBJ databases">
        <title>Deinococcus sp. HMF7620 Genome sequencing and assembly.</title>
        <authorList>
            <person name="Kang H."/>
            <person name="Kim H."/>
            <person name="Joh K."/>
        </authorList>
    </citation>
    <scope>NUCLEOTIDE SEQUENCE [LARGE SCALE GENOMIC DNA]</scope>
    <source>
        <strain evidence="1 2">HMF7620</strain>
    </source>
</reference>
<sequence>MKFSLNVQTARYLALDVLGPDADNILAKLDAEGLVIVRKRDLPGHLPDNAETLENVMLRAPTTWAEPHHLTVITASGETLQLYVHEVHAAQVHEAVQLHAVLGHRVEVVIDREGQILLAATAMAQ</sequence>
<gene>
    <name evidence="1" type="ORF">GO986_09175</name>
</gene>
<dbReference type="RefSeq" id="WP_157458985.1">
    <property type="nucleotide sequence ID" value="NZ_WQLB01000009.1"/>
</dbReference>
<name>A0A7C9LN77_9DEIO</name>
<evidence type="ECO:0000313" key="1">
    <source>
        <dbReference type="EMBL" id="MVN86936.1"/>
    </source>
</evidence>
<proteinExistence type="predicted"/>
<comment type="caution">
    <text evidence="1">The sequence shown here is derived from an EMBL/GenBank/DDBJ whole genome shotgun (WGS) entry which is preliminary data.</text>
</comment>
<dbReference type="AlphaFoldDB" id="A0A7C9LN77"/>
<evidence type="ECO:0000313" key="2">
    <source>
        <dbReference type="Proteomes" id="UP000483286"/>
    </source>
</evidence>
<protein>
    <submittedName>
        <fullName evidence="1">Uncharacterized protein</fullName>
    </submittedName>
</protein>